<dbReference type="SUPFAM" id="SSF48452">
    <property type="entry name" value="TPR-like"/>
    <property type="match status" value="1"/>
</dbReference>
<dbReference type="PRINTS" id="PR00364">
    <property type="entry name" value="DISEASERSIST"/>
</dbReference>
<gene>
    <name evidence="4" type="ORF">HUT08_06110</name>
</gene>
<evidence type="ECO:0000259" key="3">
    <source>
        <dbReference type="SMART" id="SM00382"/>
    </source>
</evidence>
<feature type="domain" description="AAA+ ATPase" evidence="3">
    <location>
        <begin position="107"/>
        <end position="263"/>
    </location>
</feature>
<evidence type="ECO:0000313" key="5">
    <source>
        <dbReference type="Proteomes" id="UP000509303"/>
    </source>
</evidence>
<dbReference type="SMART" id="SM00028">
    <property type="entry name" value="TPR"/>
    <property type="match status" value="3"/>
</dbReference>
<protein>
    <submittedName>
        <fullName evidence="4">Tetratricopeptide repeat protein</fullName>
    </submittedName>
</protein>
<dbReference type="Proteomes" id="UP000509303">
    <property type="component" value="Chromosome"/>
</dbReference>
<keyword evidence="5" id="KW-1185">Reference proteome</keyword>
<accession>A0A7H8NIB0</accession>
<evidence type="ECO:0000313" key="4">
    <source>
        <dbReference type="EMBL" id="QKW54283.1"/>
    </source>
</evidence>
<evidence type="ECO:0000256" key="2">
    <source>
        <dbReference type="SAM" id="MobiDB-lite"/>
    </source>
</evidence>
<proteinExistence type="predicted"/>
<feature type="repeat" description="TPR" evidence="1">
    <location>
        <begin position="580"/>
        <end position="613"/>
    </location>
</feature>
<organism evidence="4 5">
    <name type="scientific">Streptomyces buecherae</name>
    <dbReference type="NCBI Taxonomy" id="2763006"/>
    <lineage>
        <taxon>Bacteria</taxon>
        <taxon>Bacillati</taxon>
        <taxon>Actinomycetota</taxon>
        <taxon>Actinomycetes</taxon>
        <taxon>Kitasatosporales</taxon>
        <taxon>Streptomycetaceae</taxon>
        <taxon>Streptomyces</taxon>
    </lineage>
</organism>
<feature type="region of interest" description="Disordered" evidence="2">
    <location>
        <begin position="718"/>
        <end position="775"/>
    </location>
</feature>
<dbReference type="InterPro" id="IPR011990">
    <property type="entry name" value="TPR-like_helical_dom_sf"/>
</dbReference>
<sequence length="775" mass="81154">MRTPRPDPDPAAAPHAPAAEPAATAEPERTAARAPGAEPAEPASPPPASRPPAAKAPAPASASRAPGRPGPVALPSGFTGRRQELASLRADIDRAGLDTLAGRKAPRGRVLLIAGRPGSGRTALAEAFIAQVADRYPSGVLRAGLTTPDGEPVPVARAARDLLTALGVGTPPGADEDELTEALRAALAGRRALLLLDDADSADQVDALVPDAPDCLVLVVSRGPLTGVPDVRPCTVGGLDGQAAIALLTQYAGSTRITVDPVAASTVVEECGAQPAVLALVGGWLAARPMASVSDAAARLRELSAEAGSEHSGRPLARALRLVHASLPARTARLLRLLALAPGGWADAHTASALAGCSVPSAQETLADFLAHGLLRPLPPEGAARTGARDVMPPRYQVPGCLMPGLTALLHEHERAAEVELARARMLERSVRLLHSAHLAAAPDGEAKEQQSAELPAALRFPDRAEAARWLRSRQPALLAAARLAAGDGGLDTLARRLLSALTHALAAHRGAGGAAPELYELHGLLLDVATRRDLPLERAAALLNLGDLDARAQRADAALARYRGALKAARVADDPYSIGRALESIGATYHELGDWDRAADWYRRALELRLTRRELADQARLYGRLGTVHACAGRWSEGLRGWRASAAARRRLGDQAGYARALAEVARVWEFAGRPREALRTCQEALEHAREAGDARALAAVRLRLADALQRLGDQPAAELHRREAGRLLGPRNPRRVPATAEAVPEAEAEGAGEPVHRGKPDSTCETSSTPRQD</sequence>
<feature type="compositionally biased region" description="Low complexity" evidence="2">
    <location>
        <begin position="10"/>
        <end position="25"/>
    </location>
</feature>
<evidence type="ECO:0000256" key="1">
    <source>
        <dbReference type="PROSITE-ProRule" id="PRU00339"/>
    </source>
</evidence>
<feature type="compositionally biased region" description="Low complexity" evidence="2">
    <location>
        <begin position="51"/>
        <end position="71"/>
    </location>
</feature>
<reference evidence="4 5" key="1">
    <citation type="submission" date="2020-06" db="EMBL/GenBank/DDBJ databases">
        <title>Genome mining for natural products.</title>
        <authorList>
            <person name="Zhang B."/>
            <person name="Shi J."/>
            <person name="Ge H."/>
        </authorList>
    </citation>
    <scope>NUCLEOTIDE SEQUENCE [LARGE SCALE GENOMIC DNA]</scope>
    <source>
        <strain evidence="4 5">NA00687</strain>
    </source>
</reference>
<dbReference type="InterPro" id="IPR049945">
    <property type="entry name" value="AAA_22"/>
</dbReference>
<feature type="region of interest" description="Disordered" evidence="2">
    <location>
        <begin position="1"/>
        <end position="78"/>
    </location>
</feature>
<keyword evidence="1" id="KW-0802">TPR repeat</keyword>
<dbReference type="Gene3D" id="1.25.40.10">
    <property type="entry name" value="Tetratricopeptide repeat domain"/>
    <property type="match status" value="1"/>
</dbReference>
<feature type="compositionally biased region" description="Polar residues" evidence="2">
    <location>
        <begin position="765"/>
        <end position="775"/>
    </location>
</feature>
<dbReference type="PANTHER" id="PTHR47691">
    <property type="entry name" value="REGULATOR-RELATED"/>
    <property type="match status" value="1"/>
</dbReference>
<feature type="compositionally biased region" description="Low complexity" evidence="2">
    <location>
        <begin position="32"/>
        <end position="41"/>
    </location>
</feature>
<dbReference type="SUPFAM" id="SSF52540">
    <property type="entry name" value="P-loop containing nucleoside triphosphate hydrolases"/>
    <property type="match status" value="1"/>
</dbReference>
<dbReference type="InterPro" id="IPR003593">
    <property type="entry name" value="AAA+_ATPase"/>
</dbReference>
<dbReference type="AlphaFoldDB" id="A0A7H8NIB0"/>
<dbReference type="InterPro" id="IPR027417">
    <property type="entry name" value="P-loop_NTPase"/>
</dbReference>
<dbReference type="GO" id="GO:0016887">
    <property type="term" value="F:ATP hydrolysis activity"/>
    <property type="evidence" value="ECO:0007669"/>
    <property type="project" value="InterPro"/>
</dbReference>
<dbReference type="Gene3D" id="3.40.50.300">
    <property type="entry name" value="P-loop containing nucleotide triphosphate hydrolases"/>
    <property type="match status" value="1"/>
</dbReference>
<dbReference type="PANTHER" id="PTHR47691:SF3">
    <property type="entry name" value="HTH-TYPE TRANSCRIPTIONAL REGULATOR RV0890C-RELATED"/>
    <property type="match status" value="1"/>
</dbReference>
<dbReference type="InterPro" id="IPR019734">
    <property type="entry name" value="TPR_rpt"/>
</dbReference>
<dbReference type="Pfam" id="PF13424">
    <property type="entry name" value="TPR_12"/>
    <property type="match status" value="1"/>
</dbReference>
<dbReference type="PROSITE" id="PS50005">
    <property type="entry name" value="TPR"/>
    <property type="match status" value="1"/>
</dbReference>
<dbReference type="Pfam" id="PF13401">
    <property type="entry name" value="AAA_22"/>
    <property type="match status" value="1"/>
</dbReference>
<name>A0A7H8NIB0_9ACTN</name>
<dbReference type="SMART" id="SM00382">
    <property type="entry name" value="AAA"/>
    <property type="match status" value="1"/>
</dbReference>
<dbReference type="EMBL" id="CP054929">
    <property type="protein sequence ID" value="QKW54283.1"/>
    <property type="molecule type" value="Genomic_DNA"/>
</dbReference>